<feature type="transmembrane region" description="Helical" evidence="6">
    <location>
        <begin position="401"/>
        <end position="420"/>
    </location>
</feature>
<name>I0YQZ7_COCSC</name>
<dbReference type="EMBL" id="AGSI01000014">
    <property type="protein sequence ID" value="EIE20816.1"/>
    <property type="molecule type" value="Genomic_DNA"/>
</dbReference>
<feature type="transmembrane region" description="Helical" evidence="6">
    <location>
        <begin position="114"/>
        <end position="133"/>
    </location>
</feature>
<evidence type="ECO:0000256" key="1">
    <source>
        <dbReference type="ARBA" id="ARBA00004141"/>
    </source>
</evidence>
<feature type="domain" description="STAS" evidence="7">
    <location>
        <begin position="552"/>
        <end position="671"/>
    </location>
</feature>
<evidence type="ECO:0000256" key="3">
    <source>
        <dbReference type="ARBA" id="ARBA00022989"/>
    </source>
</evidence>
<comment type="subcellular location">
    <subcellularLocation>
        <location evidence="1">Membrane</location>
        <topology evidence="1">Multi-pass membrane protein</topology>
    </subcellularLocation>
</comment>
<dbReference type="RefSeq" id="XP_005645360.1">
    <property type="nucleotide sequence ID" value="XM_005645303.1"/>
</dbReference>
<dbReference type="PROSITE" id="PS50801">
    <property type="entry name" value="STAS"/>
    <property type="match status" value="1"/>
</dbReference>
<dbReference type="eggNOG" id="KOG0236">
    <property type="taxonomic scope" value="Eukaryota"/>
</dbReference>
<feature type="transmembrane region" description="Helical" evidence="6">
    <location>
        <begin position="499"/>
        <end position="526"/>
    </location>
</feature>
<protein>
    <recommendedName>
        <fullName evidence="7">STAS domain-containing protein</fullName>
    </recommendedName>
</protein>
<evidence type="ECO:0000313" key="9">
    <source>
        <dbReference type="Proteomes" id="UP000007264"/>
    </source>
</evidence>
<dbReference type="OrthoDB" id="288203at2759"/>
<dbReference type="AlphaFoldDB" id="I0YQZ7"/>
<keyword evidence="3 6" id="KW-1133">Transmembrane helix</keyword>
<dbReference type="PANTHER" id="PTHR11814">
    <property type="entry name" value="SULFATE TRANSPORTER"/>
    <property type="match status" value="1"/>
</dbReference>
<evidence type="ECO:0000256" key="2">
    <source>
        <dbReference type="ARBA" id="ARBA00022692"/>
    </source>
</evidence>
<feature type="transmembrane region" description="Helical" evidence="6">
    <location>
        <begin position="362"/>
        <end position="380"/>
    </location>
</feature>
<dbReference type="CDD" id="cd07042">
    <property type="entry name" value="STAS_SulP_like_sulfate_transporter"/>
    <property type="match status" value="1"/>
</dbReference>
<dbReference type="InterPro" id="IPR001902">
    <property type="entry name" value="SLC26A/SulP_fam"/>
</dbReference>
<accession>I0YQZ7</accession>
<reference evidence="8 9" key="1">
    <citation type="journal article" date="2012" name="Genome Biol.">
        <title>The genome of the polar eukaryotic microalga coccomyxa subellipsoidea reveals traits of cold adaptation.</title>
        <authorList>
            <person name="Blanc G."/>
            <person name="Agarkova I."/>
            <person name="Grimwood J."/>
            <person name="Kuo A."/>
            <person name="Brueggeman A."/>
            <person name="Dunigan D."/>
            <person name="Gurnon J."/>
            <person name="Ladunga I."/>
            <person name="Lindquist E."/>
            <person name="Lucas S."/>
            <person name="Pangilinan J."/>
            <person name="Proschold T."/>
            <person name="Salamov A."/>
            <person name="Schmutz J."/>
            <person name="Weeks D."/>
            <person name="Yamada T."/>
            <person name="Claverie J.M."/>
            <person name="Grigoriev I."/>
            <person name="Van Etten J."/>
            <person name="Lomsadze A."/>
            <person name="Borodovsky M."/>
        </authorList>
    </citation>
    <scope>NUCLEOTIDE SEQUENCE [LARGE SCALE GENOMIC DNA]</scope>
    <source>
        <strain evidence="8 9">C-169</strain>
    </source>
</reference>
<feature type="transmembrane region" description="Helical" evidence="6">
    <location>
        <begin position="285"/>
        <end position="302"/>
    </location>
</feature>
<dbReference type="Gene3D" id="3.30.750.24">
    <property type="entry name" value="STAS domain"/>
    <property type="match status" value="1"/>
</dbReference>
<evidence type="ECO:0000256" key="5">
    <source>
        <dbReference type="SAM" id="MobiDB-lite"/>
    </source>
</evidence>
<evidence type="ECO:0000256" key="6">
    <source>
        <dbReference type="SAM" id="Phobius"/>
    </source>
</evidence>
<feature type="transmembrane region" description="Helical" evidence="6">
    <location>
        <begin position="465"/>
        <end position="487"/>
    </location>
</feature>
<dbReference type="GeneID" id="17038795"/>
<dbReference type="GO" id="GO:0016020">
    <property type="term" value="C:membrane"/>
    <property type="evidence" value="ECO:0007669"/>
    <property type="project" value="UniProtKB-SubCell"/>
</dbReference>
<organism evidence="8 9">
    <name type="scientific">Coccomyxa subellipsoidea (strain C-169)</name>
    <name type="common">Green microalga</name>
    <dbReference type="NCBI Taxonomy" id="574566"/>
    <lineage>
        <taxon>Eukaryota</taxon>
        <taxon>Viridiplantae</taxon>
        <taxon>Chlorophyta</taxon>
        <taxon>core chlorophytes</taxon>
        <taxon>Trebouxiophyceae</taxon>
        <taxon>Trebouxiophyceae incertae sedis</taxon>
        <taxon>Coccomyxaceae</taxon>
        <taxon>Coccomyxa</taxon>
        <taxon>Coccomyxa subellipsoidea</taxon>
    </lineage>
</organism>
<keyword evidence="4 6" id="KW-0472">Membrane</keyword>
<evidence type="ECO:0000313" key="8">
    <source>
        <dbReference type="EMBL" id="EIE20816.1"/>
    </source>
</evidence>
<feature type="region of interest" description="Disordered" evidence="5">
    <location>
        <begin position="1"/>
        <end position="25"/>
    </location>
</feature>
<dbReference type="STRING" id="574566.I0YQZ7"/>
<dbReference type="InterPro" id="IPR002645">
    <property type="entry name" value="STAS_dom"/>
</dbReference>
<dbReference type="SUPFAM" id="SSF52091">
    <property type="entry name" value="SpoIIaa-like"/>
    <property type="match status" value="1"/>
</dbReference>
<dbReference type="GO" id="GO:0055085">
    <property type="term" value="P:transmembrane transport"/>
    <property type="evidence" value="ECO:0007669"/>
    <property type="project" value="InterPro"/>
</dbReference>
<comment type="caution">
    <text evidence="8">The sequence shown here is derived from an EMBL/GenBank/DDBJ whole genome shotgun (WGS) entry which is preliminary data.</text>
</comment>
<gene>
    <name evidence="8" type="ORF">COCSUDRAFT_57368</name>
</gene>
<dbReference type="InterPro" id="IPR036513">
    <property type="entry name" value="STAS_dom_sf"/>
</dbReference>
<dbReference type="InterPro" id="IPR011547">
    <property type="entry name" value="SLC26A/SulP_dom"/>
</dbReference>
<feature type="transmembrane region" description="Helical" evidence="6">
    <location>
        <begin position="440"/>
        <end position="458"/>
    </location>
</feature>
<evidence type="ECO:0000259" key="7">
    <source>
        <dbReference type="PROSITE" id="PS50801"/>
    </source>
</evidence>
<keyword evidence="9" id="KW-1185">Reference proteome</keyword>
<feature type="transmembrane region" description="Helical" evidence="6">
    <location>
        <begin position="234"/>
        <end position="252"/>
    </location>
</feature>
<feature type="transmembrane region" description="Helical" evidence="6">
    <location>
        <begin position="314"/>
        <end position="333"/>
    </location>
</feature>
<evidence type="ECO:0000256" key="4">
    <source>
        <dbReference type="ARBA" id="ARBA00023136"/>
    </source>
</evidence>
<dbReference type="KEGG" id="csl:COCSUDRAFT_57368"/>
<dbReference type="Pfam" id="PF01740">
    <property type="entry name" value="STAS"/>
    <property type="match status" value="1"/>
</dbReference>
<proteinExistence type="predicted"/>
<sequence>MGSLSSAREVAPEKGIGFDNRESGGKYVKPALGKVDAEGETGIFAKDGIEEIRRRYKRVPDVEDPSDLEALLQWLRSKKDRFQKQRKKDGPLDYLTYALPATRWLRNYSFKQNLLYDLVAGISISAMIVPHGLSYASLNGGLPPVFGLYNGFVTLLIYSAFGSCRTLSVYDGVKDLNPVYTKITDHNNPKGAEQIAAQLDFNTYVIQVTFLVGVIQLLVWALRLSFLLKLLSRSVMSGFTTAVSVIFITANIKNLVGYSTASSNRVYIQIYYIFKNIRGFQWQEFVMGGLLLLLLFFFQFLSNRNPRRLRFLKVFGPLTAMVIAIVLVVTLHLDKRGIKVVGKIPKGLPPVTVQQWFPMKHFGRLLTVAITAAAVSLLDANAIGKVVAAKGGYKTDNSGEFLAISLMNLVGPIFSCTATSGNFSRTAVWTQIGGKTQLGGFVTAWIVALCLLVATGAFRYIPNNTLAAITIYGLSGLFDGQHALYLWKVGKTDFLIWNLAFWVATMHSVELGLGASIGASILFTVLRTISTQLKHKGEVQDSSGPVYRSAAHYGAAELHPSVRVVAVEADIYFPNVEDLQDSLAELRELEAARGNQLSFIILDLSASPHIDPTAIHFLKEIIAQNAEGGVTVLLANPSQQFQATLQRAGVLESVVGAARLFVSARDAVSFAQDTLTASKV</sequence>
<feature type="transmembrane region" description="Helical" evidence="6">
    <location>
        <begin position="204"/>
        <end position="222"/>
    </location>
</feature>
<keyword evidence="2 6" id="KW-0812">Transmembrane</keyword>
<dbReference type="Pfam" id="PF00916">
    <property type="entry name" value="Sulfate_transp"/>
    <property type="match status" value="1"/>
</dbReference>
<dbReference type="Proteomes" id="UP000007264">
    <property type="component" value="Unassembled WGS sequence"/>
</dbReference>